<keyword evidence="4" id="KW-0547">Nucleotide-binding</keyword>
<evidence type="ECO:0000256" key="1">
    <source>
        <dbReference type="ARBA" id="ARBA00004651"/>
    </source>
</evidence>
<accession>A0ABV0CIJ5</accession>
<feature type="transmembrane region" description="Helical" evidence="8">
    <location>
        <begin position="173"/>
        <end position="193"/>
    </location>
</feature>
<evidence type="ECO:0000256" key="2">
    <source>
        <dbReference type="ARBA" id="ARBA00022475"/>
    </source>
</evidence>
<feature type="transmembrane region" description="Helical" evidence="8">
    <location>
        <begin position="254"/>
        <end position="272"/>
    </location>
</feature>
<evidence type="ECO:0000313" key="12">
    <source>
        <dbReference type="Proteomes" id="UP001405405"/>
    </source>
</evidence>
<dbReference type="InterPro" id="IPR003439">
    <property type="entry name" value="ABC_transporter-like_ATP-bd"/>
</dbReference>
<dbReference type="InterPro" id="IPR003593">
    <property type="entry name" value="AAA+_ATPase"/>
</dbReference>
<dbReference type="Gene3D" id="1.20.1560.10">
    <property type="entry name" value="ABC transporter type 1, transmembrane domain"/>
    <property type="match status" value="1"/>
</dbReference>
<feature type="transmembrane region" description="Helical" evidence="8">
    <location>
        <begin position="278"/>
        <end position="296"/>
    </location>
</feature>
<dbReference type="PROSITE" id="PS50893">
    <property type="entry name" value="ABC_TRANSPORTER_2"/>
    <property type="match status" value="1"/>
</dbReference>
<name>A0ABV0CIJ5_9NEIS</name>
<dbReference type="Proteomes" id="UP001405405">
    <property type="component" value="Unassembled WGS sequence"/>
</dbReference>
<dbReference type="SUPFAM" id="SSF90123">
    <property type="entry name" value="ABC transporter transmembrane region"/>
    <property type="match status" value="1"/>
</dbReference>
<dbReference type="Pfam" id="PF00664">
    <property type="entry name" value="ABC_membrane"/>
    <property type="match status" value="1"/>
</dbReference>
<evidence type="ECO:0000256" key="8">
    <source>
        <dbReference type="SAM" id="Phobius"/>
    </source>
</evidence>
<evidence type="ECO:0000256" key="5">
    <source>
        <dbReference type="ARBA" id="ARBA00022840"/>
    </source>
</evidence>
<dbReference type="SUPFAM" id="SSF52540">
    <property type="entry name" value="P-loop containing nucleoside triphosphate hydrolases"/>
    <property type="match status" value="1"/>
</dbReference>
<gene>
    <name evidence="11" type="ORF">VA599_09550</name>
</gene>
<evidence type="ECO:0000256" key="7">
    <source>
        <dbReference type="ARBA" id="ARBA00023136"/>
    </source>
</evidence>
<keyword evidence="12" id="KW-1185">Reference proteome</keyword>
<comment type="caution">
    <text evidence="11">The sequence shown here is derived from an EMBL/GenBank/DDBJ whole genome shotgun (WGS) entry which is preliminary data.</text>
</comment>
<evidence type="ECO:0000256" key="3">
    <source>
        <dbReference type="ARBA" id="ARBA00022692"/>
    </source>
</evidence>
<protein>
    <submittedName>
        <fullName evidence="11">ATP-binding cassette domain-containing protein</fullName>
    </submittedName>
</protein>
<comment type="subcellular location">
    <subcellularLocation>
        <location evidence="1">Cell membrane</location>
        <topology evidence="1">Multi-pass membrane protein</topology>
    </subcellularLocation>
</comment>
<feature type="domain" description="ABC transmembrane type-1" evidence="10">
    <location>
        <begin position="142"/>
        <end position="420"/>
    </location>
</feature>
<keyword evidence="7 8" id="KW-0472">Membrane</keyword>
<dbReference type="PANTHER" id="PTHR43394">
    <property type="entry name" value="ATP-DEPENDENT PERMEASE MDL1, MITOCHONDRIAL"/>
    <property type="match status" value="1"/>
</dbReference>
<keyword evidence="2" id="KW-1003">Cell membrane</keyword>
<evidence type="ECO:0000256" key="4">
    <source>
        <dbReference type="ARBA" id="ARBA00022741"/>
    </source>
</evidence>
<dbReference type="EMBL" id="JAYFSJ010000006">
    <property type="protein sequence ID" value="MEN7430995.1"/>
    <property type="molecule type" value="Genomic_DNA"/>
</dbReference>
<evidence type="ECO:0000256" key="6">
    <source>
        <dbReference type="ARBA" id="ARBA00022989"/>
    </source>
</evidence>
<sequence>MNNLGAALLYLCRLQRHRINHHSVTFAVETCLPTSGAREELAELWRRLEQPGEPAMLDDLTPDRLPVLVFHPQSGWGVAEALDAQGRLVVANGLGEQIAIAKEQQPRLQGFVLPKKESRAGALSWDMIKASVLKHRQTLIHAMVATALVNLISLIVSIYSMQVYDRVIPTSGVATLTVLTFGAVLAALFEFALKWLRGHAIDQASAVVDCEVSNQLVGRLLGSRLDARPAQVGTLAAQVRGFDYIRGLMTSTTLFFAIDLPFGLIFIAVIALLGGVAVIAPIVVVAISILLGLYAAKRVRRLSAQSLHNSNRKMGVLVEAIEAGETLKAGAGEWRLLGKWRHLVEQVALDDLELKNHNSNVSYLVALLQSVGYVAMIATGAVLAMDGYITTGALLACSILNGRAVSPLLQLPSLLLQWSQAKSALQTLDQMLALPADAPEESEQLMPDFCTGDIWSDELGFGYAESSVASVALRAPLSIRAGCKVGIVGEVGSGKSTLLKLLAGLYEPQKGQVRLDGVDMRHLNPGFVRANLGYLAQDYRLVGGTLRENLTLGLADPGDEVLLDACRATGLIQLINASPKGLALLISEGGRGVSGGQRQLIGLTRLLLANAKVWLLDEPTASLDGNSEGKILSMLKQQGSSRTMVVVTHKQSLLPLFDRLIVIANGNVVLDGPRDIVLAKLQGNARAQQTVEAN</sequence>
<keyword evidence="5 11" id="KW-0067">ATP-binding</keyword>
<dbReference type="InterPro" id="IPR027417">
    <property type="entry name" value="P-loop_NTPase"/>
</dbReference>
<dbReference type="RefSeq" id="WP_346788397.1">
    <property type="nucleotide sequence ID" value="NZ_JAYFSJ010000006.1"/>
</dbReference>
<keyword evidence="3 8" id="KW-0812">Transmembrane</keyword>
<proteinExistence type="predicted"/>
<evidence type="ECO:0000313" key="11">
    <source>
        <dbReference type="EMBL" id="MEN7430995.1"/>
    </source>
</evidence>
<feature type="domain" description="ABC transporter" evidence="9">
    <location>
        <begin position="454"/>
        <end position="690"/>
    </location>
</feature>
<keyword evidence="6 8" id="KW-1133">Transmembrane helix</keyword>
<organism evidence="11 12">
    <name type="scientific">Chromobacterium indicum</name>
    <dbReference type="NCBI Taxonomy" id="3110228"/>
    <lineage>
        <taxon>Bacteria</taxon>
        <taxon>Pseudomonadati</taxon>
        <taxon>Pseudomonadota</taxon>
        <taxon>Betaproteobacteria</taxon>
        <taxon>Neisseriales</taxon>
        <taxon>Chromobacteriaceae</taxon>
        <taxon>Chromobacterium</taxon>
    </lineage>
</organism>
<dbReference type="GO" id="GO:0005524">
    <property type="term" value="F:ATP binding"/>
    <property type="evidence" value="ECO:0007669"/>
    <property type="project" value="UniProtKB-KW"/>
</dbReference>
<dbReference type="InterPro" id="IPR011527">
    <property type="entry name" value="ABC1_TM_dom"/>
</dbReference>
<dbReference type="PANTHER" id="PTHR43394:SF1">
    <property type="entry name" value="ATP-BINDING CASSETTE SUB-FAMILY B MEMBER 10, MITOCHONDRIAL"/>
    <property type="match status" value="1"/>
</dbReference>
<feature type="transmembrane region" description="Helical" evidence="8">
    <location>
        <begin position="139"/>
        <end position="161"/>
    </location>
</feature>
<dbReference type="Gene3D" id="3.40.50.300">
    <property type="entry name" value="P-loop containing nucleotide triphosphate hydrolases"/>
    <property type="match status" value="1"/>
</dbReference>
<evidence type="ECO:0000259" key="9">
    <source>
        <dbReference type="PROSITE" id="PS50893"/>
    </source>
</evidence>
<evidence type="ECO:0000259" key="10">
    <source>
        <dbReference type="PROSITE" id="PS50929"/>
    </source>
</evidence>
<dbReference type="InterPro" id="IPR036640">
    <property type="entry name" value="ABC1_TM_sf"/>
</dbReference>
<dbReference type="InterPro" id="IPR039421">
    <property type="entry name" value="Type_1_exporter"/>
</dbReference>
<feature type="transmembrane region" description="Helical" evidence="8">
    <location>
        <begin position="363"/>
        <end position="385"/>
    </location>
</feature>
<dbReference type="Pfam" id="PF00005">
    <property type="entry name" value="ABC_tran"/>
    <property type="match status" value="1"/>
</dbReference>
<dbReference type="SMART" id="SM00382">
    <property type="entry name" value="AAA"/>
    <property type="match status" value="1"/>
</dbReference>
<reference evidence="11 12" key="1">
    <citation type="submission" date="2023-12" db="EMBL/GenBank/DDBJ databases">
        <title>Chromobacterium sp. strain TRC.1.1.SA producing antimicrobial pigment.</title>
        <authorList>
            <person name="Verma N."/>
            <person name="Choksket S."/>
            <person name="Pinnaka A.K."/>
            <person name="Korpole S."/>
        </authorList>
    </citation>
    <scope>NUCLEOTIDE SEQUENCE [LARGE SCALE GENOMIC DNA]</scope>
    <source>
        <strain evidence="11 12">TRC1.1.SA</strain>
    </source>
</reference>
<dbReference type="PROSITE" id="PS50929">
    <property type="entry name" value="ABC_TM1F"/>
    <property type="match status" value="1"/>
</dbReference>